<feature type="region of interest" description="Disordered" evidence="1">
    <location>
        <begin position="1175"/>
        <end position="1224"/>
    </location>
</feature>
<dbReference type="PANTHER" id="PTHR31308">
    <property type="match status" value="1"/>
</dbReference>
<protein>
    <submittedName>
        <fullName evidence="2">Uncharacterized protein</fullName>
    </submittedName>
</protein>
<feature type="region of interest" description="Disordered" evidence="1">
    <location>
        <begin position="82"/>
        <end position="106"/>
    </location>
</feature>
<organism evidence="2 3">
    <name type="scientific">Gymnopus androsaceus JB14</name>
    <dbReference type="NCBI Taxonomy" id="1447944"/>
    <lineage>
        <taxon>Eukaryota</taxon>
        <taxon>Fungi</taxon>
        <taxon>Dikarya</taxon>
        <taxon>Basidiomycota</taxon>
        <taxon>Agaricomycotina</taxon>
        <taxon>Agaricomycetes</taxon>
        <taxon>Agaricomycetidae</taxon>
        <taxon>Agaricales</taxon>
        <taxon>Marasmiineae</taxon>
        <taxon>Omphalotaceae</taxon>
        <taxon>Gymnopus</taxon>
    </lineage>
</organism>
<dbReference type="PANTHER" id="PTHR31308:SF6">
    <property type="entry name" value="GLYCOSIDE HYDROLASE FAMILY 5 C-TERMINAL DOMAIN-CONTAINING PROTEIN"/>
    <property type="match status" value="1"/>
</dbReference>
<dbReference type="GO" id="GO:0050295">
    <property type="term" value="F:steryl-beta-glucosidase activity"/>
    <property type="evidence" value="ECO:0007669"/>
    <property type="project" value="TreeGrafter"/>
</dbReference>
<dbReference type="Proteomes" id="UP000799118">
    <property type="component" value="Unassembled WGS sequence"/>
</dbReference>
<feature type="region of interest" description="Disordered" evidence="1">
    <location>
        <begin position="901"/>
        <end position="996"/>
    </location>
</feature>
<feature type="compositionally biased region" description="Low complexity" evidence="1">
    <location>
        <begin position="973"/>
        <end position="993"/>
    </location>
</feature>
<keyword evidence="3" id="KW-1185">Reference proteome</keyword>
<evidence type="ECO:0000256" key="1">
    <source>
        <dbReference type="SAM" id="MobiDB-lite"/>
    </source>
</evidence>
<name>A0A6A4IA02_9AGAR</name>
<dbReference type="OrthoDB" id="2369050at2759"/>
<feature type="compositionally biased region" description="Low complexity" evidence="1">
    <location>
        <begin position="902"/>
        <end position="913"/>
    </location>
</feature>
<dbReference type="InterPro" id="IPR052066">
    <property type="entry name" value="Glycosphingolipid_Hydrolases"/>
</dbReference>
<proteinExistence type="predicted"/>
<dbReference type="EMBL" id="ML769406">
    <property type="protein sequence ID" value="KAE9405907.1"/>
    <property type="molecule type" value="Genomic_DNA"/>
</dbReference>
<gene>
    <name evidence="2" type="ORF">BT96DRAFT_934639</name>
</gene>
<feature type="region of interest" description="Disordered" evidence="1">
    <location>
        <begin position="218"/>
        <end position="285"/>
    </location>
</feature>
<reference evidence="2" key="1">
    <citation type="journal article" date="2019" name="Environ. Microbiol.">
        <title>Fungal ecological strategies reflected in gene transcription - a case study of two litter decomposers.</title>
        <authorList>
            <person name="Barbi F."/>
            <person name="Kohler A."/>
            <person name="Barry K."/>
            <person name="Baskaran P."/>
            <person name="Daum C."/>
            <person name="Fauchery L."/>
            <person name="Ihrmark K."/>
            <person name="Kuo A."/>
            <person name="LaButti K."/>
            <person name="Lipzen A."/>
            <person name="Morin E."/>
            <person name="Grigoriev I.V."/>
            <person name="Henrissat B."/>
            <person name="Lindahl B."/>
            <person name="Martin F."/>
        </authorList>
    </citation>
    <scope>NUCLEOTIDE SEQUENCE</scope>
    <source>
        <strain evidence="2">JB14</strain>
    </source>
</reference>
<sequence length="1392" mass="154780">VKYPQKPKGQAYTLTELREATDYLLSDASTTVKPGNFSTGDRSKVPVSSITASVAPKVESTESKLDQLSQVVASLTQLMTQMVKGGESSPSSSGSGFRPPKPNRSNKCFWDNCDSTRFDSCADLLEWVSKDRVERDENGFVQLKGGQRLPRIQRYMEDHPSEKSWLLESPQVTTGPLAGVDGPSMLAKAASYMASPVDEEQQEAEVIRQLLFKMETRRTAKEAKDKDLPDKLPSIPPAKSKPSPAPNDPEPSRPIPPVPGPTRPPKPMIGKLPPNYVPPQERTVGVPPKDDVCSFRYRAPIETEVAVERVVQAGLSSAVSVRQDDLLAIAPDYRSKVKESVTSRRIGIDGNLLEDIGPTYLLESAKSTQYSDMKSLPFAPKDPPDPVAVFFQEFGDAREGNGFYVAKELTSIRELDELRNGEDALLAVERVEESVASKEMEIDELDIKEALVVVELAKETLIPNRGNLAGNISVAGISFRIRSENIGPVLYPERFSHSFFRVPACRSFNNQVYASILEGPTVPVKDSSPITIYTAGKKCYRPVHCRTAPDSVMLPEKLHVIHQFPTLVPPFIPLLQLVIELFTEIQVQGFTFAGHDVVGALGHVLFLTTYSYQYNYFSSIRHLGDLLYNGVWDLDTGDVLKPEYFRYLPEPMDEEKISSSPVKVEFVQHYWLAHFVFLVPVSVLLTQKQSYSCNLLYSQPPPIPKSSSSSSDGFGLHGCAAFSGHYYNSLTLITRHWNWFNADALGVIRGHYSSPVFAIKIDADADVDSLKLQLQQQGLGNKDYDLSSRLQLQQQGGDEEFDIASAVFRLTVRVMTGEDRVWVHPLGLGNLEDLATEIFVSVVHYACPRSMIEIQRTGGVIKTADMLGFSECGWVERRCPEDDFVNTACAYQVVRLCMTGRKPSPSAKPVSSSSEERTARALRRHSSVTDTPRIPTSTFTPAVEPVNETEGLDDHNSPDPISETPTPNSVIVSLPRSRSNSSHSTSSDDMSPNLSGTGFVDMGSTKTGCQLLVAHPTLEALEEYFDYSTISHDERSITDEAVKKKEFVRGFMKWNNLHKPWIEKHPDQPESSKDYLSRPFFDEIRNHILGSDWARLHDLKRDGFVMLHDARGFSKLCTLMESHNRSLRGTQFHKPDEVLQALIIQKLPEKFRADLVDCEVSEQLPYVEWKKECQGVERRRPPGGPSYASEQKKYPKKVDSQVATRDNQYPPRSHPTHSIPDSHKFPKLSTVQRSLLMSVQGCFRCYTLYAGHIGDQCPTKKPPILSVPYRPLTDADISFAKKCHEHSPNNSIPYELILKQNTNTQTSLRPVAAVQARLPLTEIPDFSQPASAPGSFNIQPHGVHAIYGARPIVHSASGSGVYGNSLDRGFDYDSVSGPVRRPVAAMVPSRSS</sequence>
<feature type="compositionally biased region" description="Pro residues" evidence="1">
    <location>
        <begin position="243"/>
        <end position="267"/>
    </location>
</feature>
<accession>A0A6A4IA02</accession>
<feature type="compositionally biased region" description="Basic and acidic residues" evidence="1">
    <location>
        <begin position="218"/>
        <end position="230"/>
    </location>
</feature>
<feature type="compositionally biased region" description="Polar residues" evidence="1">
    <location>
        <begin position="928"/>
        <end position="940"/>
    </location>
</feature>
<dbReference type="GO" id="GO:1904462">
    <property type="term" value="P:ergosteryl 3-beta-D-glucoside catabolic process"/>
    <property type="evidence" value="ECO:0007669"/>
    <property type="project" value="TreeGrafter"/>
</dbReference>
<feature type="non-terminal residue" evidence="2">
    <location>
        <position position="1"/>
    </location>
</feature>
<feature type="compositionally biased region" description="Basic and acidic residues" evidence="1">
    <location>
        <begin position="1190"/>
        <end position="1199"/>
    </location>
</feature>
<evidence type="ECO:0000313" key="3">
    <source>
        <dbReference type="Proteomes" id="UP000799118"/>
    </source>
</evidence>
<evidence type="ECO:0000313" key="2">
    <source>
        <dbReference type="EMBL" id="KAE9405907.1"/>
    </source>
</evidence>
<feature type="compositionally biased region" description="Low complexity" evidence="1">
    <location>
        <begin position="85"/>
        <end position="96"/>
    </location>
</feature>